<dbReference type="EMBL" id="MHRA01000006">
    <property type="protein sequence ID" value="OHA16000.1"/>
    <property type="molecule type" value="Genomic_DNA"/>
</dbReference>
<dbReference type="AlphaFoldDB" id="A0A1G2LWJ6"/>
<proteinExistence type="predicted"/>
<accession>A0A1G2LWJ6</accession>
<keyword evidence="1" id="KW-1133">Transmembrane helix</keyword>
<organism evidence="2 3">
    <name type="scientific">Candidatus Tagabacteria bacterium RIFCSPLOWO2_01_FULL_42_9</name>
    <dbReference type="NCBI Taxonomy" id="1802296"/>
    <lineage>
        <taxon>Bacteria</taxon>
        <taxon>Candidatus Tagaibacteriota</taxon>
    </lineage>
</organism>
<comment type="caution">
    <text evidence="2">The sequence shown here is derived from an EMBL/GenBank/DDBJ whole genome shotgun (WGS) entry which is preliminary data.</text>
</comment>
<evidence type="ECO:0000256" key="1">
    <source>
        <dbReference type="SAM" id="Phobius"/>
    </source>
</evidence>
<evidence type="ECO:0000313" key="3">
    <source>
        <dbReference type="Proteomes" id="UP000178116"/>
    </source>
</evidence>
<keyword evidence="1" id="KW-0472">Membrane</keyword>
<reference evidence="2 3" key="1">
    <citation type="journal article" date="2016" name="Nat. Commun.">
        <title>Thousands of microbial genomes shed light on interconnected biogeochemical processes in an aquifer system.</title>
        <authorList>
            <person name="Anantharaman K."/>
            <person name="Brown C.T."/>
            <person name="Hug L.A."/>
            <person name="Sharon I."/>
            <person name="Castelle C.J."/>
            <person name="Probst A.J."/>
            <person name="Thomas B.C."/>
            <person name="Singh A."/>
            <person name="Wilkins M.J."/>
            <person name="Karaoz U."/>
            <person name="Brodie E.L."/>
            <person name="Williams K.H."/>
            <person name="Hubbard S.S."/>
            <person name="Banfield J.F."/>
        </authorList>
    </citation>
    <scope>NUCLEOTIDE SEQUENCE [LARGE SCALE GENOMIC DNA]</scope>
</reference>
<gene>
    <name evidence="2" type="ORF">A3A10_01505</name>
</gene>
<name>A0A1G2LWJ6_9BACT</name>
<protein>
    <submittedName>
        <fullName evidence="2">Uncharacterized protein</fullName>
    </submittedName>
</protein>
<keyword evidence="1" id="KW-0812">Transmembrane</keyword>
<dbReference type="Proteomes" id="UP000178116">
    <property type="component" value="Unassembled WGS sequence"/>
</dbReference>
<evidence type="ECO:0000313" key="2">
    <source>
        <dbReference type="EMBL" id="OHA16000.1"/>
    </source>
</evidence>
<feature type="transmembrane region" description="Helical" evidence="1">
    <location>
        <begin position="83"/>
        <end position="101"/>
    </location>
</feature>
<feature type="transmembrane region" description="Helical" evidence="1">
    <location>
        <begin position="27"/>
        <end position="46"/>
    </location>
</feature>
<sequence length="113" mass="12631">MINMINNINLTKRIMRRVYAIWFLREAGPVLLGMPLSFGLTLWLTAREFFVAKIAENFVVSFHSGGVFSFIGSALYSAPLLPAAIVGLSFGISMILAWRLVRNLSRLSLVEII</sequence>